<organism evidence="1">
    <name type="scientific">Aeromonas hydrophila</name>
    <dbReference type="NCBI Taxonomy" id="644"/>
    <lineage>
        <taxon>Bacteria</taxon>
        <taxon>Pseudomonadati</taxon>
        <taxon>Pseudomonadota</taxon>
        <taxon>Gammaproteobacteria</taxon>
        <taxon>Aeromonadales</taxon>
        <taxon>Aeromonadaceae</taxon>
        <taxon>Aeromonas</taxon>
    </lineage>
</organism>
<reference evidence="1" key="1">
    <citation type="submission" date="2019-05" db="EMBL/GenBank/DDBJ databases">
        <authorList>
            <person name="Perez Valdespino A."/>
            <person name="Curiel Quesada E."/>
            <person name="Perez Garcia D."/>
        </authorList>
    </citation>
    <scope>NUCLEOTIDE SEQUENCE</scope>
    <source>
        <strain evidence="1">RO13</strain>
        <plasmid evidence="1">pAerX</plasmid>
    </source>
</reference>
<protein>
    <submittedName>
        <fullName evidence="1">Uncharacterized protein</fullName>
    </submittedName>
</protein>
<proteinExistence type="predicted"/>
<geneLocation type="plasmid" evidence="1">
    <name>pAerX</name>
</geneLocation>
<keyword evidence="1" id="KW-0614">Plasmid</keyword>
<sequence>MESGIARNPIAHFYLGVTCPRSLSSVFIFDCKLLSVIVLFGG</sequence>
<accession>A0A857JT71</accession>
<dbReference type="EMBL" id="MK962690">
    <property type="protein sequence ID" value="QHJ90259.1"/>
    <property type="molecule type" value="Genomic_DNA"/>
</dbReference>
<evidence type="ECO:0000313" key="1">
    <source>
        <dbReference type="EMBL" id="QHJ90259.1"/>
    </source>
</evidence>
<name>A0A857JT71_AERHY</name>
<dbReference type="AlphaFoldDB" id="A0A857JT71"/>